<accession>K2NX15</accession>
<dbReference type="PANTHER" id="PTHR36435">
    <property type="entry name" value="SLR1288 PROTEIN"/>
    <property type="match status" value="1"/>
</dbReference>
<proteinExistence type="inferred from homology"/>
<dbReference type="GO" id="GO:0080120">
    <property type="term" value="P:CAAX-box protein maturation"/>
    <property type="evidence" value="ECO:0007669"/>
    <property type="project" value="UniProtKB-ARBA"/>
</dbReference>
<feature type="transmembrane region" description="Helical" evidence="4">
    <location>
        <begin position="123"/>
        <end position="143"/>
    </location>
</feature>
<keyword evidence="4" id="KW-0812">Transmembrane</keyword>
<protein>
    <recommendedName>
        <fullName evidence="5">CAAX prenyl protease 2/Lysostaphin resistance protein A-like domain-containing protein</fullName>
    </recommendedName>
</protein>
<evidence type="ECO:0000259" key="5">
    <source>
        <dbReference type="Pfam" id="PF02517"/>
    </source>
</evidence>
<dbReference type="InterPro" id="IPR003675">
    <property type="entry name" value="Rce1/LyrA-like_dom"/>
</dbReference>
<feature type="transmembrane region" description="Helical" evidence="4">
    <location>
        <begin position="20"/>
        <end position="40"/>
    </location>
</feature>
<dbReference type="GO" id="GO:0004175">
    <property type="term" value="F:endopeptidase activity"/>
    <property type="evidence" value="ECO:0007669"/>
    <property type="project" value="UniProtKB-ARBA"/>
</dbReference>
<gene>
    <name evidence="6" type="ORF">C426_0534</name>
</gene>
<comment type="caution">
    <text evidence="6">The sequence shown here is derived from an EMBL/GenBank/DDBJ whole genome shotgun (WGS) entry which is preliminary data.</text>
</comment>
<dbReference type="PATRIC" id="fig|1231377.3.peg.537"/>
<feature type="transmembrane region" description="Helical" evidence="4">
    <location>
        <begin position="89"/>
        <end position="111"/>
    </location>
</feature>
<evidence type="ECO:0000256" key="1">
    <source>
        <dbReference type="ARBA" id="ARBA00004651"/>
    </source>
</evidence>
<dbReference type="EMBL" id="AMQS01000005">
    <property type="protein sequence ID" value="EKF52063.1"/>
    <property type="molecule type" value="Genomic_DNA"/>
</dbReference>
<name>K2NX15_9LACT</name>
<feature type="transmembrane region" description="Helical" evidence="4">
    <location>
        <begin position="155"/>
        <end position="175"/>
    </location>
</feature>
<dbReference type="AlphaFoldDB" id="K2NX15"/>
<dbReference type="eggNOG" id="COG1266">
    <property type="taxonomic scope" value="Bacteria"/>
</dbReference>
<evidence type="ECO:0000313" key="6">
    <source>
        <dbReference type="EMBL" id="EKF52063.1"/>
    </source>
</evidence>
<evidence type="ECO:0000256" key="4">
    <source>
        <dbReference type="SAM" id="Phobius"/>
    </source>
</evidence>
<comment type="subcellular location">
    <subcellularLocation>
        <location evidence="1">Cell membrane</location>
        <topology evidence="1">Multi-pass membrane protein</topology>
    </subcellularLocation>
</comment>
<feature type="transmembrane region" description="Helical" evidence="4">
    <location>
        <begin position="181"/>
        <end position="199"/>
    </location>
</feature>
<evidence type="ECO:0000256" key="3">
    <source>
        <dbReference type="ARBA" id="ARBA00022475"/>
    </source>
</evidence>
<keyword evidence="3" id="KW-1003">Cell membrane</keyword>
<dbReference type="PANTHER" id="PTHR36435:SF1">
    <property type="entry name" value="CAAX AMINO TERMINAL PROTEASE FAMILY PROTEIN"/>
    <property type="match status" value="1"/>
</dbReference>
<dbReference type="GO" id="GO:0005886">
    <property type="term" value="C:plasma membrane"/>
    <property type="evidence" value="ECO:0007669"/>
    <property type="project" value="UniProtKB-SubCell"/>
</dbReference>
<evidence type="ECO:0000313" key="7">
    <source>
        <dbReference type="Proteomes" id="UP000006787"/>
    </source>
</evidence>
<feature type="transmembrane region" description="Helical" evidence="4">
    <location>
        <begin position="204"/>
        <end position="225"/>
    </location>
</feature>
<dbReference type="Pfam" id="PF02517">
    <property type="entry name" value="Rce1-like"/>
    <property type="match status" value="1"/>
</dbReference>
<feature type="transmembrane region" description="Helical" evidence="4">
    <location>
        <begin position="52"/>
        <end position="69"/>
    </location>
</feature>
<keyword evidence="4" id="KW-1133">Transmembrane helix</keyword>
<sequence length="226" mass="25469">MLGAILYMISLLFVYKKASWLALFALSLLPTFTTTLISQLHSGKAFSSLDKGIFFVVFFISLGLSYFIARRRKVIPPIALKQFPLGKIFLGFGSLFLVSLLVNILAQVLGLQASTENQEALNSLAQVIPLGIFAVQTIFAGFFEELTYRVGPFEILFEKHKILAFITAAFLFAGMHSPTDLYSWLVYGSMSLVLTGFYFKYRNFYLNMAIHMAWNFLGISMTFLLK</sequence>
<keyword evidence="4" id="KW-0472">Membrane</keyword>
<evidence type="ECO:0000256" key="2">
    <source>
        <dbReference type="ARBA" id="ARBA00009067"/>
    </source>
</evidence>
<dbReference type="InterPro" id="IPR052710">
    <property type="entry name" value="CAAX_protease"/>
</dbReference>
<organism evidence="6 7">
    <name type="scientific">Lactococcus garvieae DCC43</name>
    <dbReference type="NCBI Taxonomy" id="1231377"/>
    <lineage>
        <taxon>Bacteria</taxon>
        <taxon>Bacillati</taxon>
        <taxon>Bacillota</taxon>
        <taxon>Bacilli</taxon>
        <taxon>Lactobacillales</taxon>
        <taxon>Streptococcaceae</taxon>
        <taxon>Lactococcus</taxon>
    </lineage>
</organism>
<reference evidence="6 7" key="1">
    <citation type="journal article" date="2012" name="J. Bacteriol.">
        <title>Genome Sequence of the Bacteriocin-Producing Strain Lactococcus garvieae DCC43.</title>
        <authorList>
            <person name="Gabrielsen C."/>
            <person name="Brede D.A."/>
            <person name="Hernandez P.E."/>
            <person name="Nes I.F."/>
            <person name="Diep D.B."/>
        </authorList>
    </citation>
    <scope>NUCLEOTIDE SEQUENCE [LARGE SCALE GENOMIC DNA]</scope>
    <source>
        <strain evidence="6 7">DCC43</strain>
    </source>
</reference>
<comment type="similarity">
    <text evidence="2">Belongs to the UPF0177 family.</text>
</comment>
<dbReference type="Proteomes" id="UP000006787">
    <property type="component" value="Unassembled WGS sequence"/>
</dbReference>
<feature type="domain" description="CAAX prenyl protease 2/Lysostaphin resistance protein A-like" evidence="5">
    <location>
        <begin position="130"/>
        <end position="217"/>
    </location>
</feature>